<gene>
    <name evidence="2" type="ORF">GCM10010136_06600</name>
</gene>
<protein>
    <recommendedName>
        <fullName evidence="4">Flagellar motility protein MotE (MotC chaperone)</fullName>
    </recommendedName>
</protein>
<keyword evidence="1" id="KW-0732">Signal</keyword>
<accession>A0A8J3GH61</accession>
<comment type="caution">
    <text evidence="2">The sequence shown here is derived from an EMBL/GenBank/DDBJ whole genome shotgun (WGS) entry which is preliminary data.</text>
</comment>
<keyword evidence="3" id="KW-1185">Reference proteome</keyword>
<evidence type="ECO:0000256" key="1">
    <source>
        <dbReference type="SAM" id="SignalP"/>
    </source>
</evidence>
<evidence type="ECO:0000313" key="3">
    <source>
        <dbReference type="Proteomes" id="UP000641137"/>
    </source>
</evidence>
<feature type="chain" id="PRO_5035313123" description="Flagellar motility protein MotE (MotC chaperone)" evidence="1">
    <location>
        <begin position="26"/>
        <end position="168"/>
    </location>
</feature>
<dbReference type="Proteomes" id="UP000641137">
    <property type="component" value="Unassembled WGS sequence"/>
</dbReference>
<dbReference type="EMBL" id="BMZO01000002">
    <property type="protein sequence ID" value="GHC64555.1"/>
    <property type="molecule type" value="Genomic_DNA"/>
</dbReference>
<dbReference type="SUPFAM" id="SSF158791">
    <property type="entry name" value="MgtE N-terminal domain-like"/>
    <property type="match status" value="1"/>
</dbReference>
<dbReference type="AlphaFoldDB" id="A0A8J3GH61"/>
<sequence length="168" mass="18514">MNKKINMAVLGTALALALSPAAAQALIEETPVANALEQSEIDRFCGNIADAARDRRYALQEEELTKLRADIDSRIKLLEDRRAEYEQWLKRREVFLARAEQSVVGIYSRMRADAAAAKLTELPNELAAAILMQLKEQQAGQILSEMEAKAAARLTTVMASVASKKDPS</sequence>
<reference evidence="2" key="2">
    <citation type="submission" date="2020-09" db="EMBL/GenBank/DDBJ databases">
        <authorList>
            <person name="Sun Q."/>
            <person name="Kim S."/>
        </authorList>
    </citation>
    <scope>NUCLEOTIDE SEQUENCE</scope>
    <source>
        <strain evidence="2">KCTC 42097</strain>
    </source>
</reference>
<feature type="signal peptide" evidence="1">
    <location>
        <begin position="1"/>
        <end position="25"/>
    </location>
</feature>
<evidence type="ECO:0000313" key="2">
    <source>
        <dbReference type="EMBL" id="GHC64555.1"/>
    </source>
</evidence>
<reference evidence="2" key="1">
    <citation type="journal article" date="2014" name="Int. J. Syst. Evol. Microbiol.">
        <title>Complete genome sequence of Corynebacterium casei LMG S-19264T (=DSM 44701T), isolated from a smear-ripened cheese.</title>
        <authorList>
            <consortium name="US DOE Joint Genome Institute (JGI-PGF)"/>
            <person name="Walter F."/>
            <person name="Albersmeier A."/>
            <person name="Kalinowski J."/>
            <person name="Ruckert C."/>
        </authorList>
    </citation>
    <scope>NUCLEOTIDE SEQUENCE</scope>
    <source>
        <strain evidence="2">KCTC 42097</strain>
    </source>
</reference>
<name>A0A8J3GH61_9HYPH</name>
<dbReference type="RefSeq" id="WP_189487902.1">
    <property type="nucleotide sequence ID" value="NZ_BMZO01000002.1"/>
</dbReference>
<organism evidence="2 3">
    <name type="scientific">Limoniibacter endophyticus</name>
    <dbReference type="NCBI Taxonomy" id="1565040"/>
    <lineage>
        <taxon>Bacteria</taxon>
        <taxon>Pseudomonadati</taxon>
        <taxon>Pseudomonadota</taxon>
        <taxon>Alphaproteobacteria</taxon>
        <taxon>Hyphomicrobiales</taxon>
        <taxon>Bartonellaceae</taxon>
        <taxon>Limoniibacter</taxon>
    </lineage>
</organism>
<proteinExistence type="predicted"/>
<evidence type="ECO:0008006" key="4">
    <source>
        <dbReference type="Google" id="ProtNLM"/>
    </source>
</evidence>